<dbReference type="RefSeq" id="WP_074640799.1">
    <property type="nucleotide sequence ID" value="NZ_FOFU01000001.1"/>
</dbReference>
<keyword evidence="7" id="KW-0762">Sugar transport</keyword>
<dbReference type="PANTHER" id="PTHR43649">
    <property type="entry name" value="ARABINOSE-BINDING PROTEIN-RELATED"/>
    <property type="match status" value="1"/>
</dbReference>
<dbReference type="AlphaFoldDB" id="A0A1H9BA61"/>
<dbReference type="SUPFAM" id="SSF53850">
    <property type="entry name" value="Periplasmic binding protein-like II"/>
    <property type="match status" value="1"/>
</dbReference>
<organism evidence="7 8">
    <name type="scientific">Treponema bryantii</name>
    <dbReference type="NCBI Taxonomy" id="163"/>
    <lineage>
        <taxon>Bacteria</taxon>
        <taxon>Pseudomonadati</taxon>
        <taxon>Spirochaetota</taxon>
        <taxon>Spirochaetia</taxon>
        <taxon>Spirochaetales</taxon>
        <taxon>Treponemataceae</taxon>
        <taxon>Treponema</taxon>
    </lineage>
</organism>
<reference evidence="7 8" key="1">
    <citation type="submission" date="2016-10" db="EMBL/GenBank/DDBJ databases">
        <authorList>
            <person name="de Groot N.N."/>
        </authorList>
    </citation>
    <scope>NUCLEOTIDE SEQUENCE [LARGE SCALE GENOMIC DNA]</scope>
    <source>
        <strain evidence="7 8">B25</strain>
    </source>
</reference>
<dbReference type="InterPro" id="IPR050490">
    <property type="entry name" value="Bact_solute-bd_prot1"/>
</dbReference>
<dbReference type="GO" id="GO:0042597">
    <property type="term" value="C:periplasmic space"/>
    <property type="evidence" value="ECO:0007669"/>
    <property type="project" value="UniProtKB-SubCell"/>
</dbReference>
<protein>
    <recommendedName>
        <fullName evidence="4">sn-glycerol-3-phosphate-binding periplasmic protein UgpB</fullName>
    </recommendedName>
</protein>
<dbReference type="Proteomes" id="UP000182360">
    <property type="component" value="Unassembled WGS sequence"/>
</dbReference>
<keyword evidence="8" id="KW-1185">Reference proteome</keyword>
<keyword evidence="6" id="KW-0732">Signal</keyword>
<dbReference type="EMBL" id="FOFU01000001">
    <property type="protein sequence ID" value="SEP85902.1"/>
    <property type="molecule type" value="Genomic_DNA"/>
</dbReference>
<dbReference type="InterPro" id="IPR006059">
    <property type="entry name" value="SBP"/>
</dbReference>
<dbReference type="STRING" id="163.SAMN04487775_102298"/>
<keyword evidence="5" id="KW-0813">Transport</keyword>
<evidence type="ECO:0000256" key="5">
    <source>
        <dbReference type="ARBA" id="ARBA00022448"/>
    </source>
</evidence>
<evidence type="ECO:0000313" key="8">
    <source>
        <dbReference type="Proteomes" id="UP000182360"/>
    </source>
</evidence>
<sequence>MKNKLTKISLIFLLIFFVCSLSCCKKKLNDDAFIPYLDTLTKCKIQIAGRYQNFEALEAEFDRFNEFYPDVELSYTYLDNYKVTISTALAGADAPDIFMTFPWMLDKTNYNPLLDNAENLADVDKTGIELSAINQKLLFFMADGSLPMVPVLCAANGMLVNEDLFKKEGIEIPTNYRQLLDVCQKFIEAGYKSPILSDNSEGSIISSLIFPYFTKEVLNDTEAIAKLNKLEPEAGEYMRSTLEWVESFKENGFIDLEECSKIKDNYSAVIMRFFEGDVPMMLASADVVSGTKKRESLSKEFTASPFKYSFYSVPVMEKGGAVLEVPSVEFSVNKNSKNLEMTNEFMRFLLHTAELNNLAMIKRLITCSTVYSFDDVYAPLEKAEHLYQLEIGIMDNTYSQLRVAAYKVFTGKMSVDEAVKNYGKF</sequence>
<dbReference type="PANTHER" id="PTHR43649:SF31">
    <property type="entry name" value="SN-GLYCEROL-3-PHOSPHATE-BINDING PERIPLASMIC PROTEIN UGPB"/>
    <property type="match status" value="1"/>
</dbReference>
<evidence type="ECO:0000256" key="3">
    <source>
        <dbReference type="ARBA" id="ARBA00011557"/>
    </source>
</evidence>
<comment type="subunit">
    <text evidence="3">The complex is composed of two ATP-binding proteins (UgpC), two transmembrane proteins (UgpA and UgpE) and a solute-binding protein (UgpB).</text>
</comment>
<evidence type="ECO:0000256" key="6">
    <source>
        <dbReference type="ARBA" id="ARBA00022729"/>
    </source>
</evidence>
<accession>A0A1H9BA61</accession>
<comment type="subcellular location">
    <subcellularLocation>
        <location evidence="1">Periplasm</location>
    </subcellularLocation>
</comment>
<proteinExistence type="inferred from homology"/>
<dbReference type="Gene3D" id="3.40.190.10">
    <property type="entry name" value="Periplasmic binding protein-like II"/>
    <property type="match status" value="2"/>
</dbReference>
<evidence type="ECO:0000256" key="2">
    <source>
        <dbReference type="ARBA" id="ARBA00008520"/>
    </source>
</evidence>
<evidence type="ECO:0000313" key="7">
    <source>
        <dbReference type="EMBL" id="SEP85902.1"/>
    </source>
</evidence>
<gene>
    <name evidence="7" type="ORF">SAMN04487977_101636</name>
</gene>
<evidence type="ECO:0000256" key="4">
    <source>
        <dbReference type="ARBA" id="ARBA00017470"/>
    </source>
</evidence>
<evidence type="ECO:0000256" key="1">
    <source>
        <dbReference type="ARBA" id="ARBA00004418"/>
    </source>
</evidence>
<dbReference type="Pfam" id="PF01547">
    <property type="entry name" value="SBP_bac_1"/>
    <property type="match status" value="1"/>
</dbReference>
<name>A0A1H9BA61_9SPIR</name>
<comment type="similarity">
    <text evidence="2">Belongs to the bacterial solute-binding protein 1 family.</text>
</comment>